<dbReference type="EMBL" id="ML978130">
    <property type="protein sequence ID" value="KAF2096046.1"/>
    <property type="molecule type" value="Genomic_DNA"/>
</dbReference>
<dbReference type="Proteomes" id="UP000799772">
    <property type="component" value="Unassembled WGS sequence"/>
</dbReference>
<reference evidence="1" key="1">
    <citation type="journal article" date="2020" name="Stud. Mycol.">
        <title>101 Dothideomycetes genomes: a test case for predicting lifestyles and emergence of pathogens.</title>
        <authorList>
            <person name="Haridas S."/>
            <person name="Albert R."/>
            <person name="Binder M."/>
            <person name="Bloem J."/>
            <person name="Labutti K."/>
            <person name="Salamov A."/>
            <person name="Andreopoulos B."/>
            <person name="Baker S."/>
            <person name="Barry K."/>
            <person name="Bills G."/>
            <person name="Bluhm B."/>
            <person name="Cannon C."/>
            <person name="Castanera R."/>
            <person name="Culley D."/>
            <person name="Daum C."/>
            <person name="Ezra D."/>
            <person name="Gonzalez J."/>
            <person name="Henrissat B."/>
            <person name="Kuo A."/>
            <person name="Liang C."/>
            <person name="Lipzen A."/>
            <person name="Lutzoni F."/>
            <person name="Magnuson J."/>
            <person name="Mondo S."/>
            <person name="Nolan M."/>
            <person name="Ohm R."/>
            <person name="Pangilinan J."/>
            <person name="Park H.-J."/>
            <person name="Ramirez L."/>
            <person name="Alfaro M."/>
            <person name="Sun H."/>
            <person name="Tritt A."/>
            <person name="Yoshinaga Y."/>
            <person name="Zwiers L.-H."/>
            <person name="Turgeon B."/>
            <person name="Goodwin S."/>
            <person name="Spatafora J."/>
            <person name="Crous P."/>
            <person name="Grigoriev I."/>
        </authorList>
    </citation>
    <scope>NUCLEOTIDE SEQUENCE</scope>
    <source>
        <strain evidence="1">CBS 133067</strain>
    </source>
</reference>
<proteinExistence type="predicted"/>
<accession>A0A9P4ID57</accession>
<organism evidence="1 2">
    <name type="scientific">Rhizodiscina lignyota</name>
    <dbReference type="NCBI Taxonomy" id="1504668"/>
    <lineage>
        <taxon>Eukaryota</taxon>
        <taxon>Fungi</taxon>
        <taxon>Dikarya</taxon>
        <taxon>Ascomycota</taxon>
        <taxon>Pezizomycotina</taxon>
        <taxon>Dothideomycetes</taxon>
        <taxon>Pleosporomycetidae</taxon>
        <taxon>Aulographales</taxon>
        <taxon>Rhizodiscinaceae</taxon>
        <taxon>Rhizodiscina</taxon>
    </lineage>
</organism>
<dbReference type="Gene3D" id="3.40.50.1820">
    <property type="entry name" value="alpha/beta hydrolase"/>
    <property type="match status" value="1"/>
</dbReference>
<dbReference type="OrthoDB" id="433474at2759"/>
<evidence type="ECO:0000313" key="1">
    <source>
        <dbReference type="EMBL" id="KAF2096046.1"/>
    </source>
</evidence>
<keyword evidence="2" id="KW-1185">Reference proteome</keyword>
<gene>
    <name evidence="1" type="ORF">NA57DRAFT_59105</name>
</gene>
<dbReference type="AlphaFoldDB" id="A0A9P4ID57"/>
<dbReference type="SUPFAM" id="SSF53474">
    <property type="entry name" value="alpha/beta-Hydrolases"/>
    <property type="match status" value="1"/>
</dbReference>
<evidence type="ECO:0008006" key="3">
    <source>
        <dbReference type="Google" id="ProtNLM"/>
    </source>
</evidence>
<name>A0A9P4ID57_9PEZI</name>
<sequence>MPSPLARLPIDPELSAILSKLPFTPTLTLVDIPRVRKFASRSLEDVLHGRPGIEHDERIIEGPDGDELKMSVFRPVTALSDSADGGLHSAIYYTHGGGMISGTRFLGIMEILYWVTLFKIVCVAVKYRLPPEYPHHPAPAETNSHLTCALTNPS</sequence>
<dbReference type="InterPro" id="IPR029058">
    <property type="entry name" value="AB_hydrolase_fold"/>
</dbReference>
<comment type="caution">
    <text evidence="1">The sequence shown here is derived from an EMBL/GenBank/DDBJ whole genome shotgun (WGS) entry which is preliminary data.</text>
</comment>
<protein>
    <recommendedName>
        <fullName evidence="3">Alpha/beta hydrolase fold-3 domain-containing protein</fullName>
    </recommendedName>
</protein>
<evidence type="ECO:0000313" key="2">
    <source>
        <dbReference type="Proteomes" id="UP000799772"/>
    </source>
</evidence>